<dbReference type="PROSITE" id="PS51498">
    <property type="entry name" value="MABP"/>
    <property type="match status" value="1"/>
</dbReference>
<feature type="domain" description="UDENN" evidence="4">
    <location>
        <begin position="191"/>
        <end position="657"/>
    </location>
</feature>
<dbReference type="PROSITE" id="PS00018">
    <property type="entry name" value="EF_HAND_1"/>
    <property type="match status" value="1"/>
</dbReference>
<evidence type="ECO:0000313" key="6">
    <source>
        <dbReference type="EMBL" id="CAJ0602544.1"/>
    </source>
</evidence>
<dbReference type="InterPro" id="IPR018247">
    <property type="entry name" value="EF_Hand_1_Ca_BS"/>
</dbReference>
<dbReference type="InterPro" id="IPR005112">
    <property type="entry name" value="dDENN_dom"/>
</dbReference>
<reference evidence="6" key="1">
    <citation type="submission" date="2023-07" db="EMBL/GenBank/DDBJ databases">
        <authorList>
            <consortium name="CYATHOMIX"/>
        </authorList>
    </citation>
    <scope>NUCLEOTIDE SEQUENCE</scope>
    <source>
        <strain evidence="6">N/A</strain>
    </source>
</reference>
<dbReference type="PANTHER" id="PTHR12296">
    <property type="entry name" value="DENN DOMAIN-CONTAINING PROTEIN 4"/>
    <property type="match status" value="1"/>
</dbReference>
<keyword evidence="7" id="KW-1185">Reference proteome</keyword>
<evidence type="ECO:0000313" key="7">
    <source>
        <dbReference type="Proteomes" id="UP001176961"/>
    </source>
</evidence>
<feature type="repeat" description="PPR" evidence="2">
    <location>
        <begin position="827"/>
        <end position="861"/>
    </location>
</feature>
<evidence type="ECO:0000259" key="5">
    <source>
        <dbReference type="PROSITE" id="PS51498"/>
    </source>
</evidence>
<dbReference type="Proteomes" id="UP001176961">
    <property type="component" value="Unassembled WGS sequence"/>
</dbReference>
<evidence type="ECO:0008006" key="8">
    <source>
        <dbReference type="Google" id="ProtNLM"/>
    </source>
</evidence>
<dbReference type="GO" id="GO:0031410">
    <property type="term" value="C:cytoplasmic vesicle"/>
    <property type="evidence" value="ECO:0007669"/>
    <property type="project" value="TreeGrafter"/>
</dbReference>
<dbReference type="PROSITE" id="PS51375">
    <property type="entry name" value="PPR"/>
    <property type="match status" value="1"/>
</dbReference>
<proteinExistence type="predicted"/>
<name>A0AA36H1Y7_CYLNA</name>
<evidence type="ECO:0000256" key="3">
    <source>
        <dbReference type="SAM" id="MobiDB-lite"/>
    </source>
</evidence>
<dbReference type="PANTHER" id="PTHR12296:SF30">
    <property type="entry name" value="DENN DOMAIN-CONTAINING PROTEIN CRAG"/>
    <property type="match status" value="1"/>
</dbReference>
<dbReference type="InterPro" id="IPR011990">
    <property type="entry name" value="TPR-like_helical_dom_sf"/>
</dbReference>
<dbReference type="InterPro" id="IPR002885">
    <property type="entry name" value="PPR_rpt"/>
</dbReference>
<sequence length="1491" mass="168968">MSSRDDDRRLFEHFVIAGLSQDSPEQATPSTQEFGYRNSTPLAPITDICVIFPSLGETAPEGYEIIETTQLGYPADLNHGSIRMPSVFLCYRRGYHKPPLLDIGLIEYGRGEKPMVDTNIVQTTPFGRPANVNNASQNIFLTYRRAVPSSAPSQFVVTDICVILANKGEIPLHTYYKIPKNLNKGMVGSDVYICYKKSQCSTKRLAYKPTVLDYFPKGKPSENGGEDFKLAQNIALFCLPMGALIECWPVKCQPPDRVFSTFVLTDENGTKFYGASVSFFEKYPEKLTEEQLEQLELNSTGRVDEAGAVEDNSSNNDPADEMTFYTNVAICIISRYPFFNSFKRFLYYIHRISTGGGIYAVPIERYISHLMYEVSFPTPRRPHVLMQLGSETISFDSYDDSQLPLNGAQLCDTLRALGTDNLIYLMMLALLEQKILVHSLRSWMLTAAAESVCALMFPFHWQCPYVPQCPLGLAGVLHAPLPFIAGVDSRYFDLYEDPPVDVTCFDLDTATISQSSNRLTLKLSILPKRPTKQLKATLDDLLRRLNKEAFDLGSKKADYVPVDRDMVIQKKRKELEMAIHEAFLRFMANLMRGYQSFLKPIKSAPSCVNATDTGNLFDLDGFLKSRDKSGVEFFKRFCATQSFIRFIEERSFVSDKNTYNAFFDDCIAKVDGSESGDVSLLELDGSAHLNNTSVFIAPPEPIVDPKTGLEREFKYDRFPRKLDPTLFQLDHLSMNRADQQSVPLQYEYNRCAAVRTKPEVRSSMLAATNSVRTNPLHWPKTLLFYAYSLWFMQLPSLVTIAPNKKKILLLAFHILDRMEHTEVFPLDQVCYRILIELCGECGEPSLAVKVLQAMHRAGVEQNAVTYGIYHRAVLDAKWPTPARQKAIEAWAQLRLFVHALVRLKAFIRTETRNICPTTDSYSVSDGGYHSDKTAEEKRIEALELETKPYVISYQSLQDSEKDPLCPANDEDSVGKNPLDPLGALASCETPKAPSNQLPMSPSRAKFMAELQSTPFADELNPKAENKVKATPNKSLGWLKGLTNSPILKMIRSQTFENEKAAENDQGLTMSPSLHSLVNQVWKGYDDVRMDAMSSKLKLGVSSLVREVKSLNRSYRERGSGTLFGDDSDDESVDLNKDDPAYQLDCGKADSILSDEWWLKEVYLQLRRNEMRKGETDEKTHTYSGSKFVDVTLSSCTACPTCRTMIYDEEIMSGWKVDDQNLNTICPYCCSAEETSHDPERKGVFAPRLTVHLDLRDQPLSSWYSPSCLEGDLDNSESELASQDLSVSFVSPLVLRREVETLLANDLYALKDPKIMSTHPIVFWNLVYYLRRLSLPTHLYTWISPRNHVRCVYDRPLDHSIPMPLYLVNPNHKFVPEDKITDRSLKVWRIVTQSVQENKLFTAIQTLINDSRRVTDNGQIALGPHFPVFRDILFASLDMFGRNLVRDSLDVQYAEEHSKLPPRIMCIMPQQDRPPTLVQRACRKVFLPLDLF</sequence>
<dbReference type="Gene3D" id="3.40.50.11500">
    <property type="match status" value="1"/>
</dbReference>
<evidence type="ECO:0000259" key="4">
    <source>
        <dbReference type="PROSITE" id="PS50211"/>
    </source>
</evidence>
<dbReference type="Pfam" id="PF03456">
    <property type="entry name" value="uDENN"/>
    <property type="match status" value="1"/>
</dbReference>
<dbReference type="InterPro" id="IPR005113">
    <property type="entry name" value="uDENN_dom"/>
</dbReference>
<dbReference type="SMART" id="SM00799">
    <property type="entry name" value="DENN"/>
    <property type="match status" value="1"/>
</dbReference>
<dbReference type="GO" id="GO:0032483">
    <property type="term" value="P:regulation of Rab protein signal transduction"/>
    <property type="evidence" value="ECO:0007669"/>
    <property type="project" value="TreeGrafter"/>
</dbReference>
<protein>
    <recommendedName>
        <fullName evidence="8">C-myc promoter-binding protein</fullName>
    </recommendedName>
</protein>
<dbReference type="Gene3D" id="2.100.10.50">
    <property type="match status" value="1"/>
</dbReference>
<keyword evidence="1" id="KW-0344">Guanine-nucleotide releasing factor</keyword>
<dbReference type="SMART" id="SM00800">
    <property type="entry name" value="uDENN"/>
    <property type="match status" value="1"/>
</dbReference>
<evidence type="ECO:0000256" key="2">
    <source>
        <dbReference type="PROSITE-ProRule" id="PRU00708"/>
    </source>
</evidence>
<gene>
    <name evidence="6" type="ORF">CYNAS_LOCUS14527</name>
</gene>
<dbReference type="Gene3D" id="1.25.40.10">
    <property type="entry name" value="Tetratricopeptide repeat domain"/>
    <property type="match status" value="1"/>
</dbReference>
<dbReference type="InterPro" id="IPR023341">
    <property type="entry name" value="MABP"/>
</dbReference>
<dbReference type="GO" id="GO:0005085">
    <property type="term" value="F:guanyl-nucleotide exchange factor activity"/>
    <property type="evidence" value="ECO:0007669"/>
    <property type="project" value="UniProtKB-KW"/>
</dbReference>
<accession>A0AA36H1Y7</accession>
<dbReference type="SMART" id="SM00801">
    <property type="entry name" value="dDENN"/>
    <property type="match status" value="1"/>
</dbReference>
<dbReference type="EMBL" id="CATQJL010000305">
    <property type="protein sequence ID" value="CAJ0602544.1"/>
    <property type="molecule type" value="Genomic_DNA"/>
</dbReference>
<dbReference type="Pfam" id="PF03455">
    <property type="entry name" value="dDENN"/>
    <property type="match status" value="1"/>
</dbReference>
<dbReference type="PROSITE" id="PS50211">
    <property type="entry name" value="DENN"/>
    <property type="match status" value="1"/>
</dbReference>
<dbReference type="InterPro" id="IPR001194">
    <property type="entry name" value="cDENN_dom"/>
</dbReference>
<feature type="domain" description="MABP" evidence="5">
    <location>
        <begin position="42"/>
        <end position="199"/>
    </location>
</feature>
<dbReference type="InterPro" id="IPR051696">
    <property type="entry name" value="DENN_Domain_GEFs"/>
</dbReference>
<dbReference type="InterPro" id="IPR043153">
    <property type="entry name" value="DENN_C"/>
</dbReference>
<organism evidence="6 7">
    <name type="scientific">Cylicocyclus nassatus</name>
    <name type="common">Nematode worm</name>
    <dbReference type="NCBI Taxonomy" id="53992"/>
    <lineage>
        <taxon>Eukaryota</taxon>
        <taxon>Metazoa</taxon>
        <taxon>Ecdysozoa</taxon>
        <taxon>Nematoda</taxon>
        <taxon>Chromadorea</taxon>
        <taxon>Rhabditida</taxon>
        <taxon>Rhabditina</taxon>
        <taxon>Rhabditomorpha</taxon>
        <taxon>Strongyloidea</taxon>
        <taxon>Strongylidae</taxon>
        <taxon>Cylicocyclus</taxon>
    </lineage>
</organism>
<evidence type="ECO:0000256" key="1">
    <source>
        <dbReference type="ARBA" id="ARBA00022658"/>
    </source>
</evidence>
<dbReference type="InterPro" id="IPR037516">
    <property type="entry name" value="Tripartite_DENN"/>
</dbReference>
<feature type="region of interest" description="Disordered" evidence="3">
    <location>
        <begin position="959"/>
        <end position="998"/>
    </location>
</feature>
<dbReference type="Pfam" id="PF02141">
    <property type="entry name" value="DENN"/>
    <property type="match status" value="1"/>
</dbReference>
<comment type="caution">
    <text evidence="6">The sequence shown here is derived from an EMBL/GenBank/DDBJ whole genome shotgun (WGS) entry which is preliminary data.</text>
</comment>